<feature type="transmembrane region" description="Helical" evidence="1">
    <location>
        <begin position="675"/>
        <end position="702"/>
    </location>
</feature>
<dbReference type="EnsemblMetazoa" id="XM_038214358.1">
    <property type="protein sequence ID" value="XP_038070286.1"/>
    <property type="gene ID" value="LOC119739411"/>
</dbReference>
<dbReference type="Pfam" id="PF01757">
    <property type="entry name" value="Acyl_transf_3"/>
    <property type="match status" value="1"/>
</dbReference>
<feature type="transmembrane region" description="Helical" evidence="1">
    <location>
        <begin position="612"/>
        <end position="631"/>
    </location>
</feature>
<proteinExistence type="predicted"/>
<feature type="transmembrane region" description="Helical" evidence="1">
    <location>
        <begin position="401"/>
        <end position="418"/>
    </location>
</feature>
<accession>A0A914B464</accession>
<feature type="chain" id="PRO_5038275737" description="Nose resistant-to-fluoxetine protein N-terminal domain-containing protein" evidence="2">
    <location>
        <begin position="21"/>
        <end position="768"/>
    </location>
</feature>
<keyword evidence="2" id="KW-0732">Signal</keyword>
<organism evidence="4 5">
    <name type="scientific">Patiria miniata</name>
    <name type="common">Bat star</name>
    <name type="synonym">Asterina miniata</name>
    <dbReference type="NCBI Taxonomy" id="46514"/>
    <lineage>
        <taxon>Eukaryota</taxon>
        <taxon>Metazoa</taxon>
        <taxon>Echinodermata</taxon>
        <taxon>Eleutherozoa</taxon>
        <taxon>Asterozoa</taxon>
        <taxon>Asteroidea</taxon>
        <taxon>Valvatacea</taxon>
        <taxon>Valvatida</taxon>
        <taxon>Asterinidae</taxon>
        <taxon>Patiria</taxon>
    </lineage>
</organism>
<feature type="transmembrane region" description="Helical" evidence="1">
    <location>
        <begin position="571"/>
        <end position="592"/>
    </location>
</feature>
<keyword evidence="5" id="KW-1185">Reference proteome</keyword>
<dbReference type="GO" id="GO:0016747">
    <property type="term" value="F:acyltransferase activity, transferring groups other than amino-acyl groups"/>
    <property type="evidence" value="ECO:0007669"/>
    <property type="project" value="InterPro"/>
</dbReference>
<keyword evidence="1" id="KW-0812">Transmembrane</keyword>
<evidence type="ECO:0000313" key="5">
    <source>
        <dbReference type="Proteomes" id="UP000887568"/>
    </source>
</evidence>
<evidence type="ECO:0000256" key="2">
    <source>
        <dbReference type="SAM" id="SignalP"/>
    </source>
</evidence>
<dbReference type="InterPro" id="IPR002656">
    <property type="entry name" value="Acyl_transf_3_dom"/>
</dbReference>
<dbReference type="PANTHER" id="PTHR11161:SF0">
    <property type="entry name" value="O-ACYLTRANSFERASE LIKE PROTEIN"/>
    <property type="match status" value="1"/>
</dbReference>
<dbReference type="RefSeq" id="XP_038070285.1">
    <property type="nucleotide sequence ID" value="XM_038214357.1"/>
</dbReference>
<dbReference type="AlphaFoldDB" id="A0A914B464"/>
<dbReference type="GeneID" id="119739411"/>
<reference evidence="4" key="1">
    <citation type="submission" date="2022-11" db="UniProtKB">
        <authorList>
            <consortium name="EnsemblMetazoa"/>
        </authorList>
    </citation>
    <scope>IDENTIFICATION</scope>
</reference>
<dbReference type="InterPro" id="IPR006621">
    <property type="entry name" value="Nose-resist-to-fluoxetine_N"/>
</dbReference>
<evidence type="ECO:0000256" key="1">
    <source>
        <dbReference type="SAM" id="Phobius"/>
    </source>
</evidence>
<feature type="transmembrane region" description="Helical" evidence="1">
    <location>
        <begin position="652"/>
        <end position="669"/>
    </location>
</feature>
<dbReference type="SMART" id="SM00703">
    <property type="entry name" value="NRF"/>
    <property type="match status" value="1"/>
</dbReference>
<feature type="domain" description="Nose resistant-to-fluoxetine protein N-terminal" evidence="3">
    <location>
        <begin position="52"/>
        <end position="188"/>
    </location>
</feature>
<evidence type="ECO:0000313" key="4">
    <source>
        <dbReference type="EnsemblMetazoa" id="XP_038070286.1"/>
    </source>
</evidence>
<dbReference type="InterPro" id="IPR052728">
    <property type="entry name" value="O2_lipid_transport_reg"/>
</dbReference>
<dbReference type="Pfam" id="PF20146">
    <property type="entry name" value="NRF"/>
    <property type="match status" value="1"/>
</dbReference>
<name>A0A914B464_PATMI</name>
<dbReference type="PANTHER" id="PTHR11161">
    <property type="entry name" value="O-ACYLTRANSFERASE"/>
    <property type="match status" value="1"/>
</dbReference>
<keyword evidence="1" id="KW-1133">Transmembrane helix</keyword>
<feature type="transmembrane region" description="Helical" evidence="1">
    <location>
        <begin position="357"/>
        <end position="381"/>
    </location>
</feature>
<dbReference type="Proteomes" id="UP000887568">
    <property type="component" value="Unplaced"/>
</dbReference>
<feature type="transmembrane region" description="Helical" evidence="1">
    <location>
        <begin position="320"/>
        <end position="337"/>
    </location>
</feature>
<dbReference type="EnsemblMetazoa" id="XM_038214357.1">
    <property type="protein sequence ID" value="XP_038070285.1"/>
    <property type="gene ID" value="LOC119739411"/>
</dbReference>
<feature type="transmembrane region" description="Helical" evidence="1">
    <location>
        <begin position="197"/>
        <end position="221"/>
    </location>
</feature>
<dbReference type="OrthoDB" id="118951at2759"/>
<evidence type="ECO:0000259" key="3">
    <source>
        <dbReference type="SMART" id="SM00703"/>
    </source>
</evidence>
<feature type="transmembrane region" description="Helical" evidence="1">
    <location>
        <begin position="463"/>
        <end position="482"/>
    </location>
</feature>
<protein>
    <recommendedName>
        <fullName evidence="3">Nose resistant-to-fluoxetine protein N-terminal domain-containing protein</fullName>
    </recommendedName>
</protein>
<sequence length="768" mass="85346">MAAQNVKFLVLALCCCAVFADVQVNPLKFKDILYKSWSPPMQSMAQDSYDVSAECEAEINRLINSNPKTLETDVVMALDAFGKPPAGILQLNVAWLGHYDECMTIDGFNYCLIGLNVNTTKLSKSTTNKNIATSLGEVGLFGMKWGVCLPSNCSENDISAVLTHLLDALKVFESVNIPLDALEEQSVTCAKDPTIPYSAGVICTIILCGFIASLMIVGALYDEFLKLQAEKPLGPSLGLRIRRPWRLLDDSDEADDDDDVPILKDVGTAGPSINREGNEMKKQNLATRLLLCFALNRNLAKLMDTKQGDKTIGSLNGIRVISMTWVMLGHTLVFGLGSSDNLPTLLSWVKTHAGFQAIANAYFSVDSFFFLSGFLLAFLTFARFRELRSVKTWALFYFHRYWRLTPLLAFTILIWMYIPQFFGSGPLWQSSAARPLCSQYWWSDLLYINNFWPKAFEGECIAWTWYLANDMQFFIISPLLLAPLFYFPIFGWLALVATLIASFVSTGLIIGTNDLSVDLFGQTTQQKLPGADFSSMVYGKPYCRIAPYLVGIGLGYIMHRIGKRRVKMSPVLALLGWLAAAGLALSVVYGLYPTTHTPPMTKAANIVYGSVSRFVWALALAWVVFACKYGYGGWINTFLSWSAWVPLARVTFPAYLFHPIVIFVFYYNFASPFHFSVYLLAFYFAGVVSVSYLVAVLASLAIEYPFANLEKVLLPTPPRAKQLKDRSNPDTASTDVVTVVTGSPVRNSVAYDDSAYRRGVADSREVMS</sequence>
<feature type="transmembrane region" description="Helical" evidence="1">
    <location>
        <begin position="542"/>
        <end position="559"/>
    </location>
</feature>
<feature type="transmembrane region" description="Helical" evidence="1">
    <location>
        <begin position="489"/>
        <end position="510"/>
    </location>
</feature>
<feature type="signal peptide" evidence="2">
    <location>
        <begin position="1"/>
        <end position="20"/>
    </location>
</feature>
<dbReference type="OMA" id="INDSPMH"/>
<keyword evidence="1" id="KW-0472">Membrane</keyword>
<dbReference type="RefSeq" id="XP_038070286.1">
    <property type="nucleotide sequence ID" value="XM_038214358.1"/>
</dbReference>